<organism evidence="2 3">
    <name type="scientific">Actinidia rufa</name>
    <dbReference type="NCBI Taxonomy" id="165716"/>
    <lineage>
        <taxon>Eukaryota</taxon>
        <taxon>Viridiplantae</taxon>
        <taxon>Streptophyta</taxon>
        <taxon>Embryophyta</taxon>
        <taxon>Tracheophyta</taxon>
        <taxon>Spermatophyta</taxon>
        <taxon>Magnoliopsida</taxon>
        <taxon>eudicotyledons</taxon>
        <taxon>Gunneridae</taxon>
        <taxon>Pentapetalae</taxon>
        <taxon>asterids</taxon>
        <taxon>Ericales</taxon>
        <taxon>Actinidiaceae</taxon>
        <taxon>Actinidia</taxon>
    </lineage>
</organism>
<name>A0A7J0GUX8_9ERIC</name>
<evidence type="ECO:0000256" key="1">
    <source>
        <dbReference type="SAM" id="Phobius"/>
    </source>
</evidence>
<proteinExistence type="predicted"/>
<protein>
    <submittedName>
        <fullName evidence="2">DHHC-type zinc finger family protein</fullName>
    </submittedName>
</protein>
<dbReference type="Proteomes" id="UP000585474">
    <property type="component" value="Unassembled WGS sequence"/>
</dbReference>
<keyword evidence="1" id="KW-0472">Membrane</keyword>
<keyword evidence="3" id="KW-1185">Reference proteome</keyword>
<sequence>MVYDSFGVDFSIPLTFAVNIHFFGSSAQIFFLNGRLIFGPDARSLIVTLLLILVPVIIFCAFVVINLIDEFPSNNPGYAILATTIIFTIYLVIRALFPATHIPQRKSSVMNLQPQLRLVQDQHQACSYPAPRKSLLMACLLRLSIVTHACYIALLGVLIAPFVIIVWRDLTTIALGWDNALERLENLEKSGKLTIVRRGFDEPRQCSYGSDEPHRCSPYFGDHCAPPIGCFGSRFGEPKLRLTLSSLDLVHIGLQFWCAQVPIGPLRP</sequence>
<feature type="transmembrane region" description="Helical" evidence="1">
    <location>
        <begin position="140"/>
        <end position="167"/>
    </location>
</feature>
<evidence type="ECO:0000313" key="2">
    <source>
        <dbReference type="EMBL" id="GFZ14649.1"/>
    </source>
</evidence>
<accession>A0A7J0GUX8</accession>
<keyword evidence="1" id="KW-1133">Transmembrane helix</keyword>
<keyword evidence="1" id="KW-0812">Transmembrane</keyword>
<reference evidence="2 3" key="1">
    <citation type="submission" date="2019-07" db="EMBL/GenBank/DDBJ databases">
        <title>De Novo Assembly of kiwifruit Actinidia rufa.</title>
        <authorList>
            <person name="Sugita-Konishi S."/>
            <person name="Sato K."/>
            <person name="Mori E."/>
            <person name="Abe Y."/>
            <person name="Kisaki G."/>
            <person name="Hamano K."/>
            <person name="Suezawa K."/>
            <person name="Otani M."/>
            <person name="Fukuda T."/>
            <person name="Manabe T."/>
            <person name="Gomi K."/>
            <person name="Tabuchi M."/>
            <person name="Akimitsu K."/>
            <person name="Kataoka I."/>
        </authorList>
    </citation>
    <scope>NUCLEOTIDE SEQUENCE [LARGE SCALE GENOMIC DNA]</scope>
    <source>
        <strain evidence="3">cv. Fuchu</strain>
    </source>
</reference>
<dbReference type="OrthoDB" id="9909019at2759"/>
<feature type="transmembrane region" description="Helical" evidence="1">
    <location>
        <begin position="12"/>
        <end position="32"/>
    </location>
</feature>
<feature type="transmembrane region" description="Helical" evidence="1">
    <location>
        <begin position="77"/>
        <end position="97"/>
    </location>
</feature>
<comment type="caution">
    <text evidence="2">The sequence shown here is derived from an EMBL/GenBank/DDBJ whole genome shotgun (WGS) entry which is preliminary data.</text>
</comment>
<feature type="transmembrane region" description="Helical" evidence="1">
    <location>
        <begin position="44"/>
        <end position="65"/>
    </location>
</feature>
<dbReference type="AlphaFoldDB" id="A0A7J0GUX8"/>
<evidence type="ECO:0000313" key="3">
    <source>
        <dbReference type="Proteomes" id="UP000585474"/>
    </source>
</evidence>
<gene>
    <name evidence="2" type="ORF">Acr_24g0008390</name>
</gene>
<dbReference type="EMBL" id="BJWL01000024">
    <property type="protein sequence ID" value="GFZ14649.1"/>
    <property type="molecule type" value="Genomic_DNA"/>
</dbReference>